<sequence>MMNRRASYVILAAATVLVIALLAAEAADPVLYTAENITTGAHADPKTIDGQKNNAAAVVPLMDELLDQTGTLTLTIKLRDYESAERDLARYSELTSQFDRLVITLDASETELGEFQRNNRKNLEALDSLLNDTRRFDHLQRLEIQVQDGDQRRAIAYEGEALRQKMQKTYSAYASRESVMTGIGERYSLNTTPYRESVGHFSEIVDAADDWHRATAPQQSPLGITVTPAEGRYGETIRIAGRYAGGTPGTPVEIYIDSRAAGTATLNADGTYAWPYRIDRVAAGPHLVYAAADAVYSGVESFQALPDETAISLAVAGASGTTVTCTGNLTTIEGLPVAGAPVSIRVDGETLVDTETGEDGTYEQVIALPAGEHTLRAEFHGGGFPLNASESETATIVVRGEGLPLIPFVAALAAAAGTAWYLRRRETPEAAPIPQPSQAIVHQPPPKVEIADLAPREAATVLFGALRDRLGIKKTKTPRDCARIAPDYAWFFERYEQIRYGGEEPTKEEIRRMKDVILGGDEAAA</sequence>
<dbReference type="EMBL" id="FNFT01000005">
    <property type="protein sequence ID" value="SDK18332.1"/>
    <property type="molecule type" value="Genomic_DNA"/>
</dbReference>
<accession>A0A1G8ZT77</accession>
<reference evidence="1 2" key="1">
    <citation type="submission" date="2016-10" db="EMBL/GenBank/DDBJ databases">
        <authorList>
            <person name="Varghese N."/>
            <person name="Submissions S."/>
        </authorList>
    </citation>
    <scope>NUCLEOTIDE SEQUENCE [LARGE SCALE GENOMIC DNA]</scope>
    <source>
        <strain evidence="1 2">DSM 2373</strain>
    </source>
</reference>
<gene>
    <name evidence="1" type="ORF">SAMN04488571_1054</name>
</gene>
<dbReference type="RefSeq" id="WP_224732774.1">
    <property type="nucleotide sequence ID" value="NZ_BCNX01000008.1"/>
</dbReference>
<evidence type="ECO:0008006" key="3">
    <source>
        <dbReference type="Google" id="ProtNLM"/>
    </source>
</evidence>
<dbReference type="AlphaFoldDB" id="A0A1G8ZT77"/>
<name>A0A1G8ZT77_9EURY</name>
<dbReference type="STRING" id="2200.GCA_001571405_01574"/>
<protein>
    <recommendedName>
        <fullName evidence="3">DUF4129 domain-containing protein</fullName>
    </recommendedName>
</protein>
<proteinExistence type="predicted"/>
<dbReference type="Proteomes" id="UP000326500">
    <property type="component" value="Unassembled WGS sequence"/>
</dbReference>
<keyword evidence="2" id="KW-1185">Reference proteome</keyword>
<evidence type="ECO:0000313" key="2">
    <source>
        <dbReference type="Proteomes" id="UP000326500"/>
    </source>
</evidence>
<organism evidence="1 2">
    <name type="scientific">Methanoculleus thermophilus</name>
    <dbReference type="NCBI Taxonomy" id="2200"/>
    <lineage>
        <taxon>Archaea</taxon>
        <taxon>Methanobacteriati</taxon>
        <taxon>Methanobacteriota</taxon>
        <taxon>Stenosarchaea group</taxon>
        <taxon>Methanomicrobia</taxon>
        <taxon>Methanomicrobiales</taxon>
        <taxon>Methanomicrobiaceae</taxon>
        <taxon>Methanoculleus</taxon>
    </lineage>
</organism>
<evidence type="ECO:0000313" key="1">
    <source>
        <dbReference type="EMBL" id="SDK18332.1"/>
    </source>
</evidence>